<organism evidence="3 4">
    <name type="scientific">Larkinella insperata</name>
    <dbReference type="NCBI Taxonomy" id="332158"/>
    <lineage>
        <taxon>Bacteria</taxon>
        <taxon>Pseudomonadati</taxon>
        <taxon>Bacteroidota</taxon>
        <taxon>Cytophagia</taxon>
        <taxon>Cytophagales</taxon>
        <taxon>Spirosomataceae</taxon>
        <taxon>Larkinella</taxon>
    </lineage>
</organism>
<feature type="region of interest" description="Disordered" evidence="1">
    <location>
        <begin position="85"/>
        <end position="116"/>
    </location>
</feature>
<feature type="signal peptide" evidence="2">
    <location>
        <begin position="1"/>
        <end position="17"/>
    </location>
</feature>
<gene>
    <name evidence="3" type="ORF">ACFQ4C_21480</name>
</gene>
<evidence type="ECO:0000313" key="4">
    <source>
        <dbReference type="Proteomes" id="UP001597116"/>
    </source>
</evidence>
<dbReference type="Proteomes" id="UP001597116">
    <property type="component" value="Unassembled WGS sequence"/>
</dbReference>
<evidence type="ECO:0000313" key="3">
    <source>
        <dbReference type="EMBL" id="MFD1143715.1"/>
    </source>
</evidence>
<name>A0ABW3QET2_9BACT</name>
<reference evidence="4" key="1">
    <citation type="journal article" date="2019" name="Int. J. Syst. Evol. Microbiol.">
        <title>The Global Catalogue of Microorganisms (GCM) 10K type strain sequencing project: providing services to taxonomists for standard genome sequencing and annotation.</title>
        <authorList>
            <consortium name="The Broad Institute Genomics Platform"/>
            <consortium name="The Broad Institute Genome Sequencing Center for Infectious Disease"/>
            <person name="Wu L."/>
            <person name="Ma J."/>
        </authorList>
    </citation>
    <scope>NUCLEOTIDE SEQUENCE [LARGE SCALE GENOMIC DNA]</scope>
    <source>
        <strain evidence="4">CCUG 55608</strain>
    </source>
</reference>
<feature type="chain" id="PRO_5046912069" evidence="2">
    <location>
        <begin position="18"/>
        <end position="116"/>
    </location>
</feature>
<dbReference type="NCBIfam" id="NF045639">
    <property type="entry name" value="GCX_COOH"/>
    <property type="match status" value="1"/>
</dbReference>
<dbReference type="InterPro" id="IPR055015">
    <property type="entry name" value="GCX_COOH"/>
</dbReference>
<dbReference type="EMBL" id="JBHTLP010000018">
    <property type="protein sequence ID" value="MFD1143715.1"/>
    <property type="molecule type" value="Genomic_DNA"/>
</dbReference>
<keyword evidence="4" id="KW-1185">Reference proteome</keyword>
<protein>
    <submittedName>
        <fullName evidence="3">3-coathanger stack domain-containing protein</fullName>
    </submittedName>
</protein>
<evidence type="ECO:0000256" key="2">
    <source>
        <dbReference type="SAM" id="SignalP"/>
    </source>
</evidence>
<dbReference type="RefSeq" id="WP_379884685.1">
    <property type="nucleotide sequence ID" value="NZ_JBHTLP010000018.1"/>
</dbReference>
<accession>A0ABW3QET2</accession>
<comment type="caution">
    <text evidence="3">The sequence shown here is derived from an EMBL/GenBank/DDBJ whole genome shotgun (WGS) entry which is preliminary data.</text>
</comment>
<proteinExistence type="predicted"/>
<keyword evidence="2" id="KW-0732">Signal</keyword>
<evidence type="ECO:0000256" key="1">
    <source>
        <dbReference type="SAM" id="MobiDB-lite"/>
    </source>
</evidence>
<sequence length="116" mass="12122">MKVLTILLALSSLSALAAPSDKADDHLTLRTPVKANEVKTILASRSITFLPGFAALPGSVLRASVGSVAVQSQVTIGKYGEELVRPVKMNPNPQPAGTKPDMSSANPQSAEVELEN</sequence>